<evidence type="ECO:0000313" key="2">
    <source>
        <dbReference type="Proteomes" id="UP001482620"/>
    </source>
</evidence>
<comment type="caution">
    <text evidence="1">The sequence shown here is derived from an EMBL/GenBank/DDBJ whole genome shotgun (WGS) entry which is preliminary data.</text>
</comment>
<keyword evidence="2" id="KW-1185">Reference proteome</keyword>
<dbReference type="Proteomes" id="UP001482620">
    <property type="component" value="Unassembled WGS sequence"/>
</dbReference>
<proteinExistence type="predicted"/>
<sequence>MLQLSVSGGGGSGPSDLKWRLMSPFLSWPTHACLYLLLEKQGSQWKFPGSTASIPTKCLLTPPSTSPTRRTSLLIKSHQTHGEAAGFTLRWIQTGELHPFPPQRRNTLNHTVSSLFQTVLCDFHHFKTSHILCLRRSIRVIKEDEREGGLARTSYGG</sequence>
<gene>
    <name evidence="1" type="ORF">ILYODFUR_016273</name>
</gene>
<organism evidence="1 2">
    <name type="scientific">Ilyodon furcidens</name>
    <name type="common">goldbreast splitfin</name>
    <dbReference type="NCBI Taxonomy" id="33524"/>
    <lineage>
        <taxon>Eukaryota</taxon>
        <taxon>Metazoa</taxon>
        <taxon>Chordata</taxon>
        <taxon>Craniata</taxon>
        <taxon>Vertebrata</taxon>
        <taxon>Euteleostomi</taxon>
        <taxon>Actinopterygii</taxon>
        <taxon>Neopterygii</taxon>
        <taxon>Teleostei</taxon>
        <taxon>Neoteleostei</taxon>
        <taxon>Acanthomorphata</taxon>
        <taxon>Ovalentaria</taxon>
        <taxon>Atherinomorphae</taxon>
        <taxon>Cyprinodontiformes</taxon>
        <taxon>Goodeidae</taxon>
        <taxon>Ilyodon</taxon>
    </lineage>
</organism>
<evidence type="ECO:0000313" key="1">
    <source>
        <dbReference type="EMBL" id="MEQ2251928.1"/>
    </source>
</evidence>
<accession>A0ABV0V3I6</accession>
<reference evidence="1 2" key="1">
    <citation type="submission" date="2021-06" db="EMBL/GenBank/DDBJ databases">
        <authorList>
            <person name="Palmer J.M."/>
        </authorList>
    </citation>
    <scope>NUCLEOTIDE SEQUENCE [LARGE SCALE GENOMIC DNA]</scope>
    <source>
        <strain evidence="2">if_2019</strain>
        <tissue evidence="1">Muscle</tissue>
    </source>
</reference>
<name>A0ABV0V3I6_9TELE</name>
<dbReference type="EMBL" id="JAHRIQ010094156">
    <property type="protein sequence ID" value="MEQ2251928.1"/>
    <property type="molecule type" value="Genomic_DNA"/>
</dbReference>
<protein>
    <submittedName>
        <fullName evidence="1">Uncharacterized protein</fullName>
    </submittedName>
</protein>